<name>A0A369JDY5_HYPMA</name>
<protein>
    <recommendedName>
        <fullName evidence="3">F-box domain-containing protein</fullName>
    </recommendedName>
</protein>
<evidence type="ECO:0000313" key="1">
    <source>
        <dbReference type="EMBL" id="RDB17634.1"/>
    </source>
</evidence>
<keyword evidence="2" id="KW-1185">Reference proteome</keyword>
<reference evidence="1" key="1">
    <citation type="submission" date="2018-04" db="EMBL/GenBank/DDBJ databases">
        <title>Whole genome sequencing of Hypsizygus marmoreus.</title>
        <authorList>
            <person name="Choi I.-G."/>
            <person name="Min B."/>
            <person name="Kim J.-G."/>
            <person name="Kim S."/>
            <person name="Oh Y.-L."/>
            <person name="Kong W.-S."/>
            <person name="Park H."/>
            <person name="Jeong J."/>
            <person name="Song E.-S."/>
        </authorList>
    </citation>
    <scope>NUCLEOTIDE SEQUENCE [LARGE SCALE GENOMIC DNA]</scope>
    <source>
        <strain evidence="1">51987-8</strain>
    </source>
</reference>
<sequence>MPQDVLQHIAFLVATDSVTELPRHLSSLLLTNTQVYHSLSVPNCPSLYASIFRATFDREGKLHQSLTDSALAAELLRRYRFLWRIRRHNASSSPTPEDLLAALRMVLENNGRNDAHLAAANFPDFMLSFVRECLAHQAEDLYQRSARCTITSLALWLLCLTITHKDIVSIPEAMRAELRKSLCFPIIYPTSAINFVPSSSCDVSSGIGELEPSSPAIILAFALNEVVPLLIPPHIPQTRAIAIESQRDGPTVEDFQACSNLKTPLFTETRRIAVSSSASDSILKALNEIELSRVLYSSYGLSAPSRRGHGGSLAGLWEGNFMLSSLTCEPKPTEQLPPAVLMNFNCLKPMQCAISEYLCFSPHLPLPEDHPLDLLAPAIRSGKLGYQRVSPGGSTSTQRNPLEALDVVILGEDHEQAWNGFRFAGRMRSDGVIVMRREPKDTDDREGLGSWVFEGRLRYGAAFVGKIRSGGTTVRGIFSLQKTDPTWQR</sequence>
<dbReference type="EMBL" id="LUEZ02000110">
    <property type="protein sequence ID" value="RDB17634.1"/>
    <property type="molecule type" value="Genomic_DNA"/>
</dbReference>
<accession>A0A369JDY5</accession>
<dbReference type="Proteomes" id="UP000076154">
    <property type="component" value="Unassembled WGS sequence"/>
</dbReference>
<dbReference type="InParanoid" id="A0A369JDY5"/>
<gene>
    <name evidence="1" type="ORF">Hypma_001083</name>
</gene>
<comment type="caution">
    <text evidence="1">The sequence shown here is derived from an EMBL/GenBank/DDBJ whole genome shotgun (WGS) entry which is preliminary data.</text>
</comment>
<proteinExistence type="predicted"/>
<organism evidence="1 2">
    <name type="scientific">Hypsizygus marmoreus</name>
    <name type="common">White beech mushroom</name>
    <name type="synonym">Agaricus marmoreus</name>
    <dbReference type="NCBI Taxonomy" id="39966"/>
    <lineage>
        <taxon>Eukaryota</taxon>
        <taxon>Fungi</taxon>
        <taxon>Dikarya</taxon>
        <taxon>Basidiomycota</taxon>
        <taxon>Agaricomycotina</taxon>
        <taxon>Agaricomycetes</taxon>
        <taxon>Agaricomycetidae</taxon>
        <taxon>Agaricales</taxon>
        <taxon>Tricholomatineae</taxon>
        <taxon>Lyophyllaceae</taxon>
        <taxon>Hypsizygus</taxon>
    </lineage>
</organism>
<dbReference type="OrthoDB" id="3007819at2759"/>
<dbReference type="AlphaFoldDB" id="A0A369JDY5"/>
<evidence type="ECO:0008006" key="3">
    <source>
        <dbReference type="Google" id="ProtNLM"/>
    </source>
</evidence>
<evidence type="ECO:0000313" key="2">
    <source>
        <dbReference type="Proteomes" id="UP000076154"/>
    </source>
</evidence>